<evidence type="ECO:0008006" key="4">
    <source>
        <dbReference type="Google" id="ProtNLM"/>
    </source>
</evidence>
<keyword evidence="1" id="KW-0472">Membrane</keyword>
<dbReference type="EMBL" id="MPIN01000007">
    <property type="protein sequence ID" value="OJH37843.1"/>
    <property type="molecule type" value="Genomic_DNA"/>
</dbReference>
<accession>A0A1L9B6I8</accession>
<dbReference type="AlphaFoldDB" id="A0A1L9B6I8"/>
<dbReference type="InterPro" id="IPR021125">
    <property type="entry name" value="DUF2127"/>
</dbReference>
<comment type="caution">
    <text evidence="2">The sequence shown here is derived from an EMBL/GenBank/DDBJ whole genome shotgun (WGS) entry which is preliminary data.</text>
</comment>
<evidence type="ECO:0000313" key="3">
    <source>
        <dbReference type="Proteomes" id="UP000182229"/>
    </source>
</evidence>
<evidence type="ECO:0000256" key="1">
    <source>
        <dbReference type="SAM" id="Phobius"/>
    </source>
</evidence>
<reference evidence="3" key="1">
    <citation type="submission" date="2016-11" db="EMBL/GenBank/DDBJ databases">
        <authorList>
            <person name="Shukria A."/>
            <person name="Stevens D.C."/>
        </authorList>
    </citation>
    <scope>NUCLEOTIDE SEQUENCE [LARGE SCALE GENOMIC DNA]</scope>
    <source>
        <strain evidence="3">Cbfe23</strain>
    </source>
</reference>
<dbReference type="Proteomes" id="UP000182229">
    <property type="component" value="Unassembled WGS sequence"/>
</dbReference>
<name>A0A1L9B6I8_9BACT</name>
<proteinExistence type="predicted"/>
<keyword evidence="3" id="KW-1185">Reference proteome</keyword>
<sequence>MRLIIAYKFVKAALMIGLALWFTADPRAAYAFGQHVAYELVEARPFLVRLGDWVHTHLTERVIERSALVAWLDGSTTALEGFLLLLGKPWGEWLVTISLSLFLPFEIYELIHKPGAGKAIVLLLNAAIVVYLVYARLLPAHRARSRQAPPAG</sequence>
<feature type="transmembrane region" description="Helical" evidence="1">
    <location>
        <begin position="117"/>
        <end position="137"/>
    </location>
</feature>
<protein>
    <recommendedName>
        <fullName evidence="4">DUF2127 domain-containing protein</fullName>
    </recommendedName>
</protein>
<keyword evidence="1" id="KW-0812">Transmembrane</keyword>
<organism evidence="2 3">
    <name type="scientific">Cystobacter ferrugineus</name>
    <dbReference type="NCBI Taxonomy" id="83449"/>
    <lineage>
        <taxon>Bacteria</taxon>
        <taxon>Pseudomonadati</taxon>
        <taxon>Myxococcota</taxon>
        <taxon>Myxococcia</taxon>
        <taxon>Myxococcales</taxon>
        <taxon>Cystobacterineae</taxon>
        <taxon>Archangiaceae</taxon>
        <taxon>Cystobacter</taxon>
    </lineage>
</organism>
<gene>
    <name evidence="2" type="ORF">BON30_27090</name>
</gene>
<evidence type="ECO:0000313" key="2">
    <source>
        <dbReference type="EMBL" id="OJH37843.1"/>
    </source>
</evidence>
<dbReference type="Pfam" id="PF09900">
    <property type="entry name" value="DUF2127"/>
    <property type="match status" value="1"/>
</dbReference>
<keyword evidence="1" id="KW-1133">Transmembrane helix</keyword>
<reference evidence="2 3" key="2">
    <citation type="submission" date="2016-12" db="EMBL/GenBank/DDBJ databases">
        <title>Draft Genome Sequence of Cystobacter ferrugineus Strain Cbfe23.</title>
        <authorList>
            <person name="Akbar S."/>
            <person name="Dowd S.E."/>
            <person name="Stevens D.C."/>
        </authorList>
    </citation>
    <scope>NUCLEOTIDE SEQUENCE [LARGE SCALE GENOMIC DNA]</scope>
    <source>
        <strain evidence="2 3">Cbfe23</strain>
    </source>
</reference>